<evidence type="ECO:0000256" key="1">
    <source>
        <dbReference type="ARBA" id="ARBA00008007"/>
    </source>
</evidence>
<dbReference type="InterPro" id="IPR029057">
    <property type="entry name" value="PRTase-like"/>
</dbReference>
<dbReference type="GO" id="GO:0016757">
    <property type="term" value="F:glycosyltransferase activity"/>
    <property type="evidence" value="ECO:0007669"/>
    <property type="project" value="UniProtKB-KW"/>
</dbReference>
<name>A0A0K1RCN5_9CORY</name>
<dbReference type="Proteomes" id="UP000060016">
    <property type="component" value="Chromosome"/>
</dbReference>
<dbReference type="AlphaFoldDB" id="A0A0K1RCN5"/>
<evidence type="ECO:0000313" key="2">
    <source>
        <dbReference type="EMBL" id="AKV58966.1"/>
    </source>
</evidence>
<dbReference type="InterPro" id="IPR051910">
    <property type="entry name" value="ComF/GntX_DNA_util-trans"/>
</dbReference>
<accession>A0A0K1RCN5</accession>
<dbReference type="PANTHER" id="PTHR47505">
    <property type="entry name" value="DNA UTILIZATION PROTEIN YHGH"/>
    <property type="match status" value="1"/>
</dbReference>
<gene>
    <name evidence="2" type="ORF">AK829_07090</name>
</gene>
<evidence type="ECO:0000313" key="3">
    <source>
        <dbReference type="Proteomes" id="UP000060016"/>
    </source>
</evidence>
<dbReference type="RefSeq" id="WP_052205229.1">
    <property type="nucleotide sequence ID" value="NZ_CALUAC010000083.1"/>
</dbReference>
<dbReference type="EMBL" id="CP012342">
    <property type="protein sequence ID" value="AKV58966.1"/>
    <property type="molecule type" value="Genomic_DNA"/>
</dbReference>
<keyword evidence="2" id="KW-0808">Transferase</keyword>
<dbReference type="Gene3D" id="3.40.50.2020">
    <property type="match status" value="1"/>
</dbReference>
<dbReference type="STRING" id="156976.AK829_07090"/>
<comment type="similarity">
    <text evidence="1">Belongs to the ComF/GntX family.</text>
</comment>
<keyword evidence="2" id="KW-0328">Glycosyltransferase</keyword>
<keyword evidence="3" id="KW-1185">Reference proteome</keyword>
<dbReference type="InterPro" id="IPR000836">
    <property type="entry name" value="PRTase_dom"/>
</dbReference>
<reference evidence="2 3" key="1">
    <citation type="submission" date="2015-08" db="EMBL/GenBank/DDBJ databases">
        <authorList>
            <person name="Babu N.S."/>
            <person name="Beckwith C.J."/>
            <person name="Beseler K.G."/>
            <person name="Brison A."/>
            <person name="Carone J.V."/>
            <person name="Caskin T.P."/>
            <person name="Diamond M."/>
            <person name="Durham M.E."/>
            <person name="Foxe J.M."/>
            <person name="Go M."/>
            <person name="Henderson B.A."/>
            <person name="Jones I.B."/>
            <person name="McGettigan J.A."/>
            <person name="Micheletti S.J."/>
            <person name="Nasrallah M.E."/>
            <person name="Ortiz D."/>
            <person name="Piller C.R."/>
            <person name="Privatt S.R."/>
            <person name="Schneider S.L."/>
            <person name="Sharp S."/>
            <person name="Smith T.C."/>
            <person name="Stanton J.D."/>
            <person name="Ullery H.E."/>
            <person name="Wilson R.J."/>
            <person name="Serrano M.G."/>
            <person name="Buck G."/>
            <person name="Lee V."/>
            <person name="Wang Y."/>
            <person name="Carvalho R."/>
            <person name="Voegtly L."/>
            <person name="Shi R."/>
            <person name="Duckworth R."/>
            <person name="Johnson A."/>
            <person name="Loviza R."/>
            <person name="Walstead R."/>
            <person name="Shah Z."/>
            <person name="Kiflezghi M."/>
            <person name="Wade K."/>
            <person name="Ball S.L."/>
            <person name="Bradley K.W."/>
            <person name="Asai D.J."/>
            <person name="Bowman C.A."/>
            <person name="Russell D.A."/>
            <person name="Pope W.H."/>
            <person name="Jacobs-Sera D."/>
            <person name="Hendrix R.W."/>
            <person name="Hatfull G.F."/>
        </authorList>
    </citation>
    <scope>NUCLEOTIDE SEQUENCE [LARGE SCALE GENOMIC DNA]</scope>
    <source>
        <strain evidence="2 3">PUDD_83A45</strain>
    </source>
</reference>
<sequence length="212" mass="22170">MTLFTELAELVLPRHCAGCGAPGHLLCPTCKRDLAAPPQRVFPPTSPHVPVFALGPYDGAHRRVIIAMKERNNLAVRTYVGAVVESALDFLEARGEIPYGCALVPAPTRASSARARGGDPVKACCVATSRNVAPVLHLDSHAADQSELDATARRANLAKAVRLTALPPFLGPATPCIVVDDVVTTGATLQASVEKLLAHGVNVAACLTICEA</sequence>
<proteinExistence type="inferred from homology"/>
<dbReference type="KEGG" id="crie:AK829_07090"/>
<dbReference type="PANTHER" id="PTHR47505:SF1">
    <property type="entry name" value="DNA UTILIZATION PROTEIN YHGH"/>
    <property type="match status" value="1"/>
</dbReference>
<dbReference type="SUPFAM" id="SSF53271">
    <property type="entry name" value="PRTase-like"/>
    <property type="match status" value="1"/>
</dbReference>
<dbReference type="CDD" id="cd06223">
    <property type="entry name" value="PRTases_typeI"/>
    <property type="match status" value="1"/>
</dbReference>
<dbReference type="PATRIC" id="fig|156976.3.peg.1414"/>
<protein>
    <submittedName>
        <fullName evidence="2">Phosphoribosyltransferase</fullName>
    </submittedName>
</protein>
<organism evidence="2 3">
    <name type="scientific">Corynebacterium riegelii</name>
    <dbReference type="NCBI Taxonomy" id="156976"/>
    <lineage>
        <taxon>Bacteria</taxon>
        <taxon>Bacillati</taxon>
        <taxon>Actinomycetota</taxon>
        <taxon>Actinomycetes</taxon>
        <taxon>Mycobacteriales</taxon>
        <taxon>Corynebacteriaceae</taxon>
        <taxon>Corynebacterium</taxon>
    </lineage>
</organism>